<keyword evidence="1" id="KW-0472">Membrane</keyword>
<keyword evidence="1" id="KW-1133">Transmembrane helix</keyword>
<protein>
    <submittedName>
        <fullName evidence="2">YjdJ family protein</fullName>
    </submittedName>
</protein>
<evidence type="ECO:0000256" key="1">
    <source>
        <dbReference type="SAM" id="Phobius"/>
    </source>
</evidence>
<name>A0ABT3DBD5_9BACI</name>
<proteinExistence type="predicted"/>
<reference evidence="2 3" key="1">
    <citation type="submission" date="2022-10" db="EMBL/GenBank/DDBJ databases">
        <title>Draft genome assembly of moderately radiation resistant bacterium Metabacillus halosaccharovorans.</title>
        <authorList>
            <person name="Pal S."/>
            <person name="Gopinathan A."/>
        </authorList>
    </citation>
    <scope>NUCLEOTIDE SEQUENCE [LARGE SCALE GENOMIC DNA]</scope>
    <source>
        <strain evidence="2 3">VITHBRA001</strain>
    </source>
</reference>
<organism evidence="2 3">
    <name type="scientific">Metabacillus halosaccharovorans</name>
    <dbReference type="NCBI Taxonomy" id="930124"/>
    <lineage>
        <taxon>Bacteria</taxon>
        <taxon>Bacillati</taxon>
        <taxon>Bacillota</taxon>
        <taxon>Bacilli</taxon>
        <taxon>Bacillales</taxon>
        <taxon>Bacillaceae</taxon>
        <taxon>Metabacillus</taxon>
    </lineage>
</organism>
<feature type="transmembrane region" description="Helical" evidence="1">
    <location>
        <begin position="70"/>
        <end position="91"/>
    </location>
</feature>
<dbReference type="RefSeq" id="WP_264141337.1">
    <property type="nucleotide sequence ID" value="NZ_JAOYEY010000017.1"/>
</dbReference>
<keyword evidence="3" id="KW-1185">Reference proteome</keyword>
<evidence type="ECO:0000313" key="2">
    <source>
        <dbReference type="EMBL" id="MCV9884369.1"/>
    </source>
</evidence>
<gene>
    <name evidence="2" type="ORF">OIH86_01730</name>
</gene>
<feature type="transmembrane region" description="Helical" evidence="1">
    <location>
        <begin position="7"/>
        <end position="23"/>
    </location>
</feature>
<keyword evidence="1" id="KW-0812">Transmembrane</keyword>
<feature type="transmembrane region" description="Helical" evidence="1">
    <location>
        <begin position="98"/>
        <end position="116"/>
    </location>
</feature>
<accession>A0ABT3DBD5</accession>
<dbReference type="Proteomes" id="UP001526147">
    <property type="component" value="Unassembled WGS sequence"/>
</dbReference>
<dbReference type="EMBL" id="JAOYEY010000017">
    <property type="protein sequence ID" value="MCV9884369.1"/>
    <property type="molecule type" value="Genomic_DNA"/>
</dbReference>
<dbReference type="Pfam" id="PF14154">
    <property type="entry name" value="DUF4306"/>
    <property type="match status" value="1"/>
</dbReference>
<evidence type="ECO:0000313" key="3">
    <source>
        <dbReference type="Proteomes" id="UP001526147"/>
    </source>
</evidence>
<feature type="transmembrane region" description="Helical" evidence="1">
    <location>
        <begin position="122"/>
        <end position="146"/>
    </location>
</feature>
<sequence>MKYLIQYLIASMVMFFSTFAAWYEGSAIRDNPWEWEYSAYFSKLLNGEMTSSADLSQLDHFIYAAKFSPIFPSFMILSLFYMLILNGYLLFKSEMKRMIYFICLCIFTFFIGVVVTDSPTIGGRYFAIIFTILGIIHLALALAIYLRLKKRKGHLENLA</sequence>
<dbReference type="InterPro" id="IPR025440">
    <property type="entry name" value="DUF4306"/>
</dbReference>
<comment type="caution">
    <text evidence="2">The sequence shown here is derived from an EMBL/GenBank/DDBJ whole genome shotgun (WGS) entry which is preliminary data.</text>
</comment>